<dbReference type="SUPFAM" id="SSF82171">
    <property type="entry name" value="DPP6 N-terminal domain-like"/>
    <property type="match status" value="1"/>
</dbReference>
<keyword evidence="1" id="KW-0808">Transferase</keyword>
<dbReference type="Proteomes" id="UP000463337">
    <property type="component" value="Unassembled WGS sequence"/>
</dbReference>
<gene>
    <name evidence="1" type="ORF">GKD59_15565</name>
</gene>
<name>A0A6I2N030_PARDI</name>
<evidence type="ECO:0000313" key="1">
    <source>
        <dbReference type="EMBL" id="MRY59299.1"/>
    </source>
</evidence>
<organism evidence="1 2">
    <name type="scientific">Parabacteroides distasonis</name>
    <dbReference type="NCBI Taxonomy" id="823"/>
    <lineage>
        <taxon>Bacteria</taxon>
        <taxon>Pseudomonadati</taxon>
        <taxon>Bacteroidota</taxon>
        <taxon>Bacteroidia</taxon>
        <taxon>Bacteroidales</taxon>
        <taxon>Tannerellaceae</taxon>
        <taxon>Parabacteroides</taxon>
    </lineage>
</organism>
<dbReference type="EMBL" id="WKLT01000015">
    <property type="protein sequence ID" value="MRY59299.1"/>
    <property type="molecule type" value="Genomic_DNA"/>
</dbReference>
<proteinExistence type="predicted"/>
<evidence type="ECO:0000313" key="2">
    <source>
        <dbReference type="Proteomes" id="UP000463337"/>
    </source>
</evidence>
<dbReference type="RefSeq" id="WP_129984489.1">
    <property type="nucleotide sequence ID" value="NZ_JADNEQ010000002.1"/>
</dbReference>
<dbReference type="AlphaFoldDB" id="A0A6I2N030"/>
<sequence length="422" mass="49459">MANFSTKERLIASFLSATPGLKRLVKQIYITINAVIYHKDYNAKILDSRVNEIVSFYSDSESFGGYYDKTSINNKGMVLVNIPTQSTAVKPNPRFPVGIRVVDLRTRQKVNLIDSETYTWQQGVRSQWIDDDVVVFNVLKDNKYKALAYSLDERIVVKEFEFPVQDAYLKDYFLSINYSRIMALRPDYGYRSLAIPSRTELECLDNDGIWYVSYNDGESKLLYTLQEIISVEPKDTFDVSLHKVNHLMIKPDGKGFIFIHRWYRGKRRFDRLMYSDFKRMKVLADDEIVSHMCWVDDNTVFGYLRYEGKDGFYFIDINTGKFTLCDKMTELATGDGHPTVYGEWIAFDTYPDKSRMQHLYLYHIKTCELFPLLELYHGLKYTGECRCDLHPRFSKDGRYVFFDTVYLGKRTLCYIDISRIVV</sequence>
<dbReference type="GO" id="GO:0016740">
    <property type="term" value="F:transferase activity"/>
    <property type="evidence" value="ECO:0007669"/>
    <property type="project" value="UniProtKB-KW"/>
</dbReference>
<accession>A0A6I2N030</accession>
<protein>
    <submittedName>
        <fullName evidence="1">Glycosyl transferase</fullName>
    </submittedName>
</protein>
<comment type="caution">
    <text evidence="1">The sequence shown here is derived from an EMBL/GenBank/DDBJ whole genome shotgun (WGS) entry which is preliminary data.</text>
</comment>
<dbReference type="InterPro" id="IPR015943">
    <property type="entry name" value="WD40/YVTN_repeat-like_dom_sf"/>
</dbReference>
<reference evidence="1 2" key="1">
    <citation type="journal article" date="2019" name="Nat. Med.">
        <title>A library of human gut bacterial isolates paired with longitudinal multiomics data enables mechanistic microbiome research.</title>
        <authorList>
            <person name="Poyet M."/>
            <person name="Groussin M."/>
            <person name="Gibbons S.M."/>
            <person name="Avila-Pacheco J."/>
            <person name="Jiang X."/>
            <person name="Kearney S.M."/>
            <person name="Perrotta A.R."/>
            <person name="Berdy B."/>
            <person name="Zhao S."/>
            <person name="Lieberman T.D."/>
            <person name="Swanson P.K."/>
            <person name="Smith M."/>
            <person name="Roesemann S."/>
            <person name="Alexander J.E."/>
            <person name="Rich S.A."/>
            <person name="Livny J."/>
            <person name="Vlamakis H."/>
            <person name="Clish C."/>
            <person name="Bullock K."/>
            <person name="Deik A."/>
            <person name="Scott J."/>
            <person name="Pierce K.A."/>
            <person name="Xavier R.J."/>
            <person name="Alm E.J."/>
        </authorList>
    </citation>
    <scope>NUCLEOTIDE SEQUENCE [LARGE SCALE GENOMIC DNA]</scope>
    <source>
        <strain evidence="1 2">BIOML-A41</strain>
    </source>
</reference>
<dbReference type="Gene3D" id="2.130.10.10">
    <property type="entry name" value="YVTN repeat-like/Quinoprotein amine dehydrogenase"/>
    <property type="match status" value="1"/>
</dbReference>